<feature type="region of interest" description="Disordered" evidence="2">
    <location>
        <begin position="254"/>
        <end position="273"/>
    </location>
</feature>
<sequence length="4077" mass="456518">MGFFGVDRHATLIVTFLLLSFLPKSSAQSSVVCPDGGVSIGVLVGACFAVFAGTLLFELLGYLAYQKWRKKRSKINAEGPRIAYCPSETINIEPDVAKTPSKDEKVKDTPEAVESDKRSLRSSVFNISETQDSTSFFESSDHDSRSNSIIDIANDFEPLKDTYRIDWKASTESLDLADDYDVLEKAFPILLPKLDAIDFTSARYKSSEIHLIPEPQNLIVGVVKGDKQSTTTRTSSTRTYRTTSYGATSLASPIARDDHRRRQRYSPEGERYSDSAVVEIVPDRPSNSRDARIEIDENFSIASSRKSESSDEDLYDHGDVGKRVSKSEFGHPTRQSTGHGQQLVKIEKREVLRRRAMEKQHSRLDGSAAMKASGAQRAKSLGAGGSSGRRYVQHSTHLSSRGKEASKLSGGHDYQVAKREIIDGKEFVTLVREDESTSLRPRDYASLKATQYQGRSRVTLPRSFSESEVDPRSRVSFREPLESVSDENSSVPTIGVIHLVDSNDGSASSDTDPRRYAGAKTTRTGRPSDRYQKRKGIQRSRSQPPSKHSERSQSEERLSESLISQDVSRFKEESHGVHRTRSATLSDVENQLIRNSSSSMDIPTVGVVRLVSPGAHSHQNTQRTVPKRSASVEIHPTPHDENRPARLTKSRSAFLRTVDVSTQCNGPQTKTSSTQPRVPWEELLRQMEEILTNEMKVTKEGEKTTKRRSTLSRLTGSRKGKKDGKSTPELPGKTKSRESVYDDSDGHSWNELLQGVQDERERMYLKATEKYPSETESSSFREFRSSSAQSRGSASFHTDTSVARSQTLPPSSRSDITLNRERSLSPDRRASPSARSRIRMKNKSTEPEMTWPNLVEAVKKLVREEEGGRGRPSLRRSDRDALLRLVNKGTQPEVSWGTLLRLTEARIEERLTNEQKSRKRSAPLVGKFSLKTEKVAKARVADMGTSPDLSWGDFIEIATAEAERNLKSKSVPDLRVSGGPQNIGVFALKETREESAPRRNTGTETDLSFTDLVDIILEEIELIGRKRSASESTISRERERLVERAKSLGIYQLRSQSEERPRGRDSSTQSELSWAQLIDIVENETRKMILQQRQDSLSEMGTDPVISWIDLVETILEESDEYWRRKKKQSNVERSTEPDLSWGQLVSIIQEESLYASRKSTKNKGVQPSWGWAEIVSVIQEETEEILRLRALSNMDSKAVAVDLSPSSNVQGTQTENDSNSVAVSTLRTWVRDRPRRVQWEEATEPETEWSRLVREIEDAAIKDYIQANGLDQPREAPVVSVFKLKKDSDMKKKKKNMTDSGTDPVINWHSYVTEIQEEAIESFKKVQNQGKREPEVTQRSPVFGVFKLKQEDKPEVVKHDSGTNPDHSWNDIVEDIETSAIESYRRTRTSERPTNIGVYKIKGSPIVEKEENCTQSEEGWSEILAELREEFENEYRRTIRELESKLNDLEDTPKSLGVLTLKGPQGPKLIDRGTQPQWTWDVLVNRVQEETEETLVRRARTQRQKQLDSMLTTSVQVDIETVDAGIGDDVISNEDDFVDVRDASTQVDVRMRSQFTETIQRVSECSVQVQAKTTENGVLVSQQMKDTGSDAVVIHLQSVGVTCTPGVTDAHTSAEEAKIEMNSIGTQAAPSRTAFGTTTMAPQMDSKSLQCKPEVSAIAVTVKQDLLNQTQQTIVEKSHCGMMTEPIIKELQNQELQVAADQLTQSSQTEIVTYESSCMTDPVAEREEVQVTVTEEREELANASPTVEKVGQELQATPDTYETWTYTDVVKYNDQESEVYFTEFTDLEEKEPVMTSIFGQQFGKADTTERCVVALPETKWSATETEVVNTETKESQASPDCSSQNLMATPQTSLISTQTTVAEYNNVSVSCVPSMVAKDQQSAQEMSLFAQNTETTKIDIECQAIPQQKDYHNEATEVKPDTKFLATECYEEESDAESGIEMDCQTQPVMIFSFDEYQHIEREIHEYKKMQRDMEELQERLKEFEEMAELRDREEYTDIGIETDLPVMESETTQTSKMFVSSESSQTEASLNDRSTSPKRLEIRHILSQTMAAETKDCATDVEEVIGSNQGTQVLPEARNFGTITEETEIISVTTQTNVSSKDSTSQYDYSEEEVGIQADMRVENVNQASQVSVSTKLCGTSTDVSEVCEMSTQSSVMSRDNNSQYETNETDTSTQTVSTVSTKLCGTSTDVSEVCEMSTQSSVMLRDNNSQYDANETEAGTQTAMKQATDASTETQEEVVEEIPMQTACTNTETLELKHASVVTQSFSSSSVLTQTEVETKDTITQSERNDESVTTQTDSVVLKDVRLDPIAPSVTEAEVQAEQPTVDLLYKVTQTEQTQFESSLVQTEELIRDVKDATTSPHIDSAEFGVQTTRAKLETTSSQYVSEAFSALTQTDKEDQIEMIESGTSMDLVYSSFSGQTETVPQDSRGIQYEVDANHVESQTEVKVLSDVSSNTANIELYESSVQTQDVEIIVHDTQVQHSPEVEEGSSQTLHIAMKDSSSVTDAKESTDKNVGTKEVTLSNIASQVTTEMRSEPSQCEVEVQAHEAQTELVETNDACTSSLPPVALSENFTQYDIATGVQVETQTVDVSRNDASTSSVVLIQSDSCTQYESASENQQVQTVEVPVVSSMTSTDQIVRTTVVTQTDIEAAKKVDHEETQTIVENHDFGVTVKIENEIEEFGVQINPDSNEQGVSCDFKNVEYVPVEKKVETQEASILKVQSTSLFQAQFTQPPTPQEDVGTTFKPPSTMAENQFYPETAIFEATATPSTTETGTLVERQAQREISSQMSPVLDEKSTEIISDTMQRSLSPMQVAMVNSSTQITLKPVHTSTLQIQVNEIVEQLGEDTVRVIDAYTQTHSSTVDSVTQTSQESTTTNVVTPVVLAETKVTQRRQTATVFQPVQFSRGTSTYNSIKKDMGTQYVTREFERRSVQRKNVVVTSEGTLTDMTTQTTQTVRTQMVNSGVQHIPPMTSVGVYPKVQQITEKGVDTQLMPRQVKDVPIQKDEPEKKVEEMILRHVEPETTRSIPPHIMATIENQLISKMKSELRSQVKKEVEEEYKNEVLPALVEQALQDIRTRVERSRPASRDAVTSPLRGRSVERSFQHSESWPFSSTEAPEKSHLNEKELNILRENTRRELKTEMRPEVRKEIEIEVRKEVTSDIKDSVIREMKNDMRESVKRDVAFEVRSEVKREVANEVRENVKREVANEVRDEVKLHVRGEMKESICDELREELRYEVTRELQDSLRNAVVKRLENELSESVRENLREYLATEVKEELVEEYKSEIYLQEENKMKADLKETVRQELEPRLRMEIEKELREEITHQLQFANLTLVTSEKPLMIEKGTSVEELKLKHKTFQVEWQTSDYGAQYNEPKTPQVEKICQAQPVVMDRGTSTPKTITKEFTIQIMPLSTEVGVNPITHVTSRTFGLQTERPVIEQRHRSDQYVYMPPRFDQGTQSITANAMASTPTQASPMRADKSVFYSHFGSNSFGSQTAGDERRSQAVQVHRQIMPGRVAEVQTSQNMTLSSSGVQIQPFTKNVEIGPRTSIQQVSKESQTLRHVRDVPIQMEPGVTYQDKFTSPERDVDTSDRYVQIGPVMRDEANSPVLFPSDTKAQFAVSGTRDTVHQHSTDVNSRTVSNSAINVSQSAINTAQFSLKEDSQKTANEIVDNHPPLSPTSRKRLTTIEEEPVKLSRSSTKITKRSLVESARLDAELLNLLQQVENLNTVGNTQSKSKSTRSSLVSSSVTPQMVNVVTTILQQLPPRCGVVILQQSTAGVTYTTAILTTSTVSPTMSTGYHKSNWVGGTSTLPALFGPTRAPMLASPAGSDTDNEDKPVNSSDVSRKSKVRFADDVKDPSDKLKHTSSRYTYLSKKDHSGTKEGKHATLSTKTVELEKKALKGLTTRLDQPHGESKPQKEYPLPSIRPPLESKPGIEADVDTGDSETDSESFQASLDVKKLSPGSGVQKLLQKRNLQKYRDEMTSDSDGSSVCDQYDVTTTTGSTSTKRPSPSSLPRDRGKIKQDLSMSGVIQPKSTTTLTGYRSYDSSRVSSVSNKRSSSYLHSQKPERDTKRP</sequence>
<keyword evidence="1" id="KW-0175">Coiled coil</keyword>
<evidence type="ECO:0000256" key="1">
    <source>
        <dbReference type="SAM" id="Coils"/>
    </source>
</evidence>
<feature type="region of interest" description="Disordered" evidence="2">
    <location>
        <begin position="3819"/>
        <end position="3891"/>
    </location>
</feature>
<keyword evidence="3" id="KW-0472">Membrane</keyword>
<evidence type="ECO:0000313" key="6">
    <source>
        <dbReference type="Proteomes" id="UP001152320"/>
    </source>
</evidence>
<accession>A0A9Q1C5C7</accession>
<evidence type="ECO:0000256" key="4">
    <source>
        <dbReference type="SAM" id="SignalP"/>
    </source>
</evidence>
<feature type="compositionally biased region" description="Basic and acidic residues" evidence="2">
    <location>
        <begin position="3911"/>
        <end position="3921"/>
    </location>
</feature>
<evidence type="ECO:0000256" key="3">
    <source>
        <dbReference type="SAM" id="Phobius"/>
    </source>
</evidence>
<reference evidence="5" key="1">
    <citation type="submission" date="2021-10" db="EMBL/GenBank/DDBJ databases">
        <title>Tropical sea cucumber genome reveals ecological adaptation and Cuvierian tubules defense mechanism.</title>
        <authorList>
            <person name="Chen T."/>
        </authorList>
    </citation>
    <scope>NUCLEOTIDE SEQUENCE</scope>
    <source>
        <strain evidence="5">Nanhai2018</strain>
        <tissue evidence="5">Muscle</tissue>
    </source>
</reference>
<dbReference type="Proteomes" id="UP001152320">
    <property type="component" value="Chromosome 7"/>
</dbReference>
<feature type="compositionally biased region" description="Basic and acidic residues" evidence="2">
    <location>
        <begin position="547"/>
        <end position="559"/>
    </location>
</feature>
<feature type="compositionally biased region" description="Basic and acidic residues" evidence="2">
    <location>
        <begin position="818"/>
        <end position="830"/>
    </location>
</feature>
<keyword evidence="4" id="KW-0732">Signal</keyword>
<feature type="compositionally biased region" description="Polar residues" evidence="2">
    <location>
        <begin position="2011"/>
        <end position="2036"/>
    </location>
</feature>
<feature type="transmembrane region" description="Helical" evidence="3">
    <location>
        <begin position="37"/>
        <end position="65"/>
    </location>
</feature>
<feature type="compositionally biased region" description="Basic residues" evidence="2">
    <location>
        <begin position="705"/>
        <end position="722"/>
    </location>
</feature>
<protein>
    <submittedName>
        <fullName evidence="5">Uncharacterized protein</fullName>
    </submittedName>
</protein>
<name>A0A9Q1C5C7_HOLLE</name>
<keyword evidence="3" id="KW-0812">Transmembrane</keyword>
<feature type="compositionally biased region" description="Basic and acidic residues" evidence="2">
    <location>
        <begin position="3853"/>
        <end position="3866"/>
    </location>
</feature>
<feature type="compositionally biased region" description="Acidic residues" evidence="2">
    <location>
        <begin position="3940"/>
        <end position="3951"/>
    </location>
</feature>
<dbReference type="EMBL" id="JAIZAY010000007">
    <property type="protein sequence ID" value="KAJ8038981.1"/>
    <property type="molecule type" value="Genomic_DNA"/>
</dbReference>
<feature type="coiled-coil region" evidence="1">
    <location>
        <begin position="1958"/>
        <end position="1995"/>
    </location>
</feature>
<dbReference type="OrthoDB" id="7461821at2759"/>
<feature type="compositionally biased region" description="Basic and acidic residues" evidence="2">
    <location>
        <begin position="3876"/>
        <end position="3888"/>
    </location>
</feature>
<feature type="compositionally biased region" description="Low complexity" evidence="2">
    <location>
        <begin position="2168"/>
        <end position="2177"/>
    </location>
</feature>
<feature type="region of interest" description="Disordered" evidence="2">
    <location>
        <begin position="2011"/>
        <end position="2038"/>
    </location>
</feature>
<feature type="region of interest" description="Disordered" evidence="2">
    <location>
        <begin position="3906"/>
        <end position="4077"/>
    </location>
</feature>
<feature type="signal peptide" evidence="4">
    <location>
        <begin position="1"/>
        <end position="27"/>
    </location>
</feature>
<feature type="compositionally biased region" description="Polar residues" evidence="2">
    <location>
        <begin position="796"/>
        <end position="817"/>
    </location>
</feature>
<feature type="compositionally biased region" description="Low complexity" evidence="2">
    <location>
        <begin position="4045"/>
        <end position="4064"/>
    </location>
</feature>
<feature type="compositionally biased region" description="Low complexity" evidence="2">
    <location>
        <begin position="785"/>
        <end position="795"/>
    </location>
</feature>
<feature type="compositionally biased region" description="Basic and acidic residues" evidence="2">
    <location>
        <begin position="305"/>
        <end position="331"/>
    </location>
</feature>
<comment type="caution">
    <text evidence="5">The sequence shown here is derived from an EMBL/GenBank/DDBJ whole genome shotgun (WGS) entry which is preliminary data.</text>
</comment>
<keyword evidence="6" id="KW-1185">Reference proteome</keyword>
<feature type="region of interest" description="Disordered" evidence="2">
    <location>
        <begin position="302"/>
        <end position="411"/>
    </location>
</feature>
<feature type="region of interest" description="Disordered" evidence="2">
    <location>
        <begin position="615"/>
        <end position="647"/>
    </location>
</feature>
<feature type="compositionally biased region" description="Polar residues" evidence="2">
    <location>
        <begin position="2152"/>
        <end position="2167"/>
    </location>
</feature>
<feature type="compositionally biased region" description="Polar residues" evidence="2">
    <location>
        <begin position="3109"/>
        <end position="3119"/>
    </location>
</feature>
<feature type="compositionally biased region" description="Basic and acidic residues" evidence="2">
    <location>
        <begin position="769"/>
        <end position="784"/>
    </location>
</feature>
<feature type="region of interest" description="Disordered" evidence="2">
    <location>
        <begin position="2152"/>
        <end position="2177"/>
    </location>
</feature>
<feature type="compositionally biased region" description="Basic and acidic residues" evidence="2">
    <location>
        <begin position="735"/>
        <end position="748"/>
    </location>
</feature>
<feature type="region of interest" description="Disordered" evidence="2">
    <location>
        <begin position="698"/>
        <end position="749"/>
    </location>
</feature>
<feature type="compositionally biased region" description="Basic and acidic residues" evidence="2">
    <location>
        <begin position="345"/>
        <end position="364"/>
    </location>
</feature>
<gene>
    <name evidence="5" type="ORF">HOLleu_16556</name>
</gene>
<feature type="compositionally biased region" description="Basic and acidic residues" evidence="2">
    <location>
        <begin position="255"/>
        <end position="273"/>
    </location>
</feature>
<feature type="compositionally biased region" description="Basic and acidic residues" evidence="2">
    <location>
        <begin position="4068"/>
        <end position="4077"/>
    </location>
</feature>
<feature type="region of interest" description="Disordered" evidence="2">
    <location>
        <begin position="769"/>
        <end position="848"/>
    </location>
</feature>
<feature type="region of interest" description="Disordered" evidence="2">
    <location>
        <begin position="3082"/>
        <end position="3128"/>
    </location>
</feature>
<feature type="compositionally biased region" description="Basic and acidic residues" evidence="2">
    <location>
        <begin position="469"/>
        <end position="481"/>
    </location>
</feature>
<evidence type="ECO:0000256" key="2">
    <source>
        <dbReference type="SAM" id="MobiDB-lite"/>
    </source>
</evidence>
<organism evidence="5 6">
    <name type="scientific">Holothuria leucospilota</name>
    <name type="common">Black long sea cucumber</name>
    <name type="synonym">Mertensiothuria leucospilota</name>
    <dbReference type="NCBI Taxonomy" id="206669"/>
    <lineage>
        <taxon>Eukaryota</taxon>
        <taxon>Metazoa</taxon>
        <taxon>Echinodermata</taxon>
        <taxon>Eleutherozoa</taxon>
        <taxon>Echinozoa</taxon>
        <taxon>Holothuroidea</taxon>
        <taxon>Aspidochirotacea</taxon>
        <taxon>Aspidochirotida</taxon>
        <taxon>Holothuriidae</taxon>
        <taxon>Holothuria</taxon>
    </lineage>
</organism>
<keyword evidence="3" id="KW-1133">Transmembrane helix</keyword>
<feature type="chain" id="PRO_5040464391" evidence="4">
    <location>
        <begin position="28"/>
        <end position="4077"/>
    </location>
</feature>
<proteinExistence type="predicted"/>
<feature type="compositionally biased region" description="Low complexity" evidence="2">
    <location>
        <begin position="4001"/>
        <end position="4017"/>
    </location>
</feature>
<feature type="region of interest" description="Disordered" evidence="2">
    <location>
        <begin position="453"/>
        <end position="583"/>
    </location>
</feature>
<evidence type="ECO:0000313" key="5">
    <source>
        <dbReference type="EMBL" id="KAJ8038981.1"/>
    </source>
</evidence>
<feature type="compositionally biased region" description="Polar residues" evidence="2">
    <location>
        <begin position="453"/>
        <end position="466"/>
    </location>
</feature>